<organism evidence="1 2">
    <name type="scientific">Neosartorya fischeri (strain ATCC 1020 / DSM 3700 / CBS 544.65 / FGSC A1164 / JCM 1740 / NRRL 181 / WB 181)</name>
    <name type="common">Aspergillus fischerianus</name>
    <dbReference type="NCBI Taxonomy" id="331117"/>
    <lineage>
        <taxon>Eukaryota</taxon>
        <taxon>Fungi</taxon>
        <taxon>Dikarya</taxon>
        <taxon>Ascomycota</taxon>
        <taxon>Pezizomycotina</taxon>
        <taxon>Eurotiomycetes</taxon>
        <taxon>Eurotiomycetidae</taxon>
        <taxon>Eurotiales</taxon>
        <taxon>Aspergillaceae</taxon>
        <taxon>Aspergillus</taxon>
        <taxon>Aspergillus subgen. Fumigati</taxon>
    </lineage>
</organism>
<dbReference type="AlphaFoldDB" id="A1DK40"/>
<dbReference type="HOGENOM" id="CLU_2942311_0_0_1"/>
<name>A1DK40_NEOFI</name>
<accession>A1DK40</accession>
<evidence type="ECO:0000313" key="2">
    <source>
        <dbReference type="Proteomes" id="UP000006702"/>
    </source>
</evidence>
<proteinExistence type="predicted"/>
<evidence type="ECO:0000313" key="1">
    <source>
        <dbReference type="EMBL" id="EAW17079.1"/>
    </source>
</evidence>
<dbReference type="KEGG" id="nfi:NFIA_004350"/>
<dbReference type="GeneID" id="4585185"/>
<gene>
    <name evidence="1" type="ORF">NFIA_004350</name>
</gene>
<dbReference type="EMBL" id="DS027697">
    <property type="protein sequence ID" value="EAW17079.1"/>
    <property type="molecule type" value="Genomic_DNA"/>
</dbReference>
<protein>
    <submittedName>
        <fullName evidence="1">Uncharacterized protein</fullName>
    </submittedName>
</protein>
<keyword evidence="2" id="KW-1185">Reference proteome</keyword>
<sequence>MERQVQPYSYHLDRNSAWDTSDDLYVTVEQLSLLAILGDGLPVKGVPVEPVYYDAKGYQV</sequence>
<reference evidence="2" key="1">
    <citation type="journal article" date="2008" name="PLoS Genet.">
        <title>Genomic islands in the pathogenic filamentous fungus Aspergillus fumigatus.</title>
        <authorList>
            <person name="Fedorova N.D."/>
            <person name="Khaldi N."/>
            <person name="Joardar V.S."/>
            <person name="Maiti R."/>
            <person name="Amedeo P."/>
            <person name="Anderson M.J."/>
            <person name="Crabtree J."/>
            <person name="Silva J.C."/>
            <person name="Badger J.H."/>
            <person name="Albarraq A."/>
            <person name="Angiuoli S."/>
            <person name="Bussey H."/>
            <person name="Bowyer P."/>
            <person name="Cotty P.J."/>
            <person name="Dyer P.S."/>
            <person name="Egan A."/>
            <person name="Galens K."/>
            <person name="Fraser-Liggett C.M."/>
            <person name="Haas B.J."/>
            <person name="Inman J.M."/>
            <person name="Kent R."/>
            <person name="Lemieux S."/>
            <person name="Malavazi I."/>
            <person name="Orvis J."/>
            <person name="Roemer T."/>
            <person name="Ronning C.M."/>
            <person name="Sundaram J.P."/>
            <person name="Sutton G."/>
            <person name="Turner G."/>
            <person name="Venter J.C."/>
            <person name="White O.R."/>
            <person name="Whitty B.R."/>
            <person name="Youngman P."/>
            <person name="Wolfe K.H."/>
            <person name="Goldman G.H."/>
            <person name="Wortman J.R."/>
            <person name="Jiang B."/>
            <person name="Denning D.W."/>
            <person name="Nierman W.C."/>
        </authorList>
    </citation>
    <scope>NUCLEOTIDE SEQUENCE [LARGE SCALE GENOMIC DNA]</scope>
    <source>
        <strain evidence="2">ATCC 1020 / DSM 3700 / CBS 544.65 / FGSC A1164 / JCM 1740 / NRRL 181 / WB 181</strain>
    </source>
</reference>
<dbReference type="VEuPathDB" id="FungiDB:NFIA_004350"/>
<dbReference type="Proteomes" id="UP000006702">
    <property type="component" value="Unassembled WGS sequence"/>
</dbReference>
<dbReference type="RefSeq" id="XP_001258976.1">
    <property type="nucleotide sequence ID" value="XM_001258975.1"/>
</dbReference>